<organism evidence="3 4">
    <name type="scientific">Gigaspora rosea</name>
    <dbReference type="NCBI Taxonomy" id="44941"/>
    <lineage>
        <taxon>Eukaryota</taxon>
        <taxon>Fungi</taxon>
        <taxon>Fungi incertae sedis</taxon>
        <taxon>Mucoromycota</taxon>
        <taxon>Glomeromycotina</taxon>
        <taxon>Glomeromycetes</taxon>
        <taxon>Diversisporales</taxon>
        <taxon>Gigasporaceae</taxon>
        <taxon>Gigaspora</taxon>
    </lineage>
</organism>
<dbReference type="OrthoDB" id="2434677at2759"/>
<evidence type="ECO:0000313" key="3">
    <source>
        <dbReference type="EMBL" id="RIB12878.1"/>
    </source>
</evidence>
<dbReference type="STRING" id="44941.A0A397UU25"/>
<feature type="coiled-coil region" evidence="1">
    <location>
        <begin position="11"/>
        <end position="82"/>
    </location>
</feature>
<keyword evidence="1" id="KW-0175">Coiled coil</keyword>
<name>A0A397UU25_9GLOM</name>
<sequence length="360" mass="41336">MVNKNLFLSICDKLIAIIAELRKENSEIKTENIKLKAKNVKVKIENKKLKQTLEEHGARFTIEQKDKEKANLITKLEQNDKEKIDLIAKLEYNISLIKGQNKNSMVCNQIVTNISQDVEPGISDSYPVNSNDIAEDINLLCDNIDITNNASNSYEHQEETSSRVSNLSSTALPICIKSKSLEGKEIDNFLIEKHNEQIRNEIREKKLQHRPPTESSPKEDTYISNIKSSIPSKQKKEQDLIQEILTSIKDRNDITRISQNNVHQNHMTEVASNQDIICLYQNACMIKDFMANSRVGEKKAKGQVYDFIIQQLPNTKRENLYKQTQKALRIQIIIDHFTKNPAIEFINNSSDNLLETEINE</sequence>
<keyword evidence="4" id="KW-1185">Reference proteome</keyword>
<feature type="region of interest" description="Disordered" evidence="2">
    <location>
        <begin position="202"/>
        <end position="221"/>
    </location>
</feature>
<proteinExistence type="predicted"/>
<reference evidence="3 4" key="1">
    <citation type="submission" date="2018-06" db="EMBL/GenBank/DDBJ databases">
        <title>Comparative genomics reveals the genomic features of Rhizophagus irregularis, R. cerebriforme, R. diaphanum and Gigaspora rosea, and their symbiotic lifestyle signature.</title>
        <authorList>
            <person name="Morin E."/>
            <person name="San Clemente H."/>
            <person name="Chen E.C.H."/>
            <person name="De La Providencia I."/>
            <person name="Hainaut M."/>
            <person name="Kuo A."/>
            <person name="Kohler A."/>
            <person name="Murat C."/>
            <person name="Tang N."/>
            <person name="Roy S."/>
            <person name="Loubradou J."/>
            <person name="Henrissat B."/>
            <person name="Grigoriev I.V."/>
            <person name="Corradi N."/>
            <person name="Roux C."/>
            <person name="Martin F.M."/>
        </authorList>
    </citation>
    <scope>NUCLEOTIDE SEQUENCE [LARGE SCALE GENOMIC DNA]</scope>
    <source>
        <strain evidence="3 4">DAOM 194757</strain>
    </source>
</reference>
<evidence type="ECO:0000256" key="1">
    <source>
        <dbReference type="SAM" id="Coils"/>
    </source>
</evidence>
<dbReference type="AlphaFoldDB" id="A0A397UU25"/>
<dbReference type="Proteomes" id="UP000266673">
    <property type="component" value="Unassembled WGS sequence"/>
</dbReference>
<dbReference type="EMBL" id="QKWP01000981">
    <property type="protein sequence ID" value="RIB12878.1"/>
    <property type="molecule type" value="Genomic_DNA"/>
</dbReference>
<comment type="caution">
    <text evidence="3">The sequence shown here is derived from an EMBL/GenBank/DDBJ whole genome shotgun (WGS) entry which is preliminary data.</text>
</comment>
<protein>
    <submittedName>
        <fullName evidence="3">Uncharacterized protein</fullName>
    </submittedName>
</protein>
<evidence type="ECO:0000313" key="4">
    <source>
        <dbReference type="Proteomes" id="UP000266673"/>
    </source>
</evidence>
<accession>A0A397UU25</accession>
<evidence type="ECO:0000256" key="2">
    <source>
        <dbReference type="SAM" id="MobiDB-lite"/>
    </source>
</evidence>
<gene>
    <name evidence="3" type="ORF">C2G38_2199490</name>
</gene>